<organism evidence="1 2">
    <name type="scientific">Caerostris extrusa</name>
    <name type="common">Bark spider</name>
    <name type="synonym">Caerostris bankana</name>
    <dbReference type="NCBI Taxonomy" id="172846"/>
    <lineage>
        <taxon>Eukaryota</taxon>
        <taxon>Metazoa</taxon>
        <taxon>Ecdysozoa</taxon>
        <taxon>Arthropoda</taxon>
        <taxon>Chelicerata</taxon>
        <taxon>Arachnida</taxon>
        <taxon>Araneae</taxon>
        <taxon>Araneomorphae</taxon>
        <taxon>Entelegynae</taxon>
        <taxon>Araneoidea</taxon>
        <taxon>Araneidae</taxon>
        <taxon>Caerostris</taxon>
    </lineage>
</organism>
<keyword evidence="2" id="KW-1185">Reference proteome</keyword>
<sequence length="67" mass="7914">MRHISQQPQLVPASSLTCPNLHCPTTRSGRLRFLNHKHAKFLEREEKSFRRRKLLFPAANKIDKMMD</sequence>
<dbReference type="AlphaFoldDB" id="A0AAV4SWN9"/>
<evidence type="ECO:0000313" key="1">
    <source>
        <dbReference type="EMBL" id="GIY36987.1"/>
    </source>
</evidence>
<gene>
    <name evidence="1" type="ORF">CEXT_793371</name>
</gene>
<proteinExistence type="predicted"/>
<accession>A0AAV4SWN9</accession>
<dbReference type="EMBL" id="BPLR01010113">
    <property type="protein sequence ID" value="GIY36987.1"/>
    <property type="molecule type" value="Genomic_DNA"/>
</dbReference>
<evidence type="ECO:0000313" key="2">
    <source>
        <dbReference type="Proteomes" id="UP001054945"/>
    </source>
</evidence>
<comment type="caution">
    <text evidence="1">The sequence shown here is derived from an EMBL/GenBank/DDBJ whole genome shotgun (WGS) entry which is preliminary data.</text>
</comment>
<dbReference type="Proteomes" id="UP001054945">
    <property type="component" value="Unassembled WGS sequence"/>
</dbReference>
<reference evidence="1 2" key="1">
    <citation type="submission" date="2021-06" db="EMBL/GenBank/DDBJ databases">
        <title>Caerostris extrusa draft genome.</title>
        <authorList>
            <person name="Kono N."/>
            <person name="Arakawa K."/>
        </authorList>
    </citation>
    <scope>NUCLEOTIDE SEQUENCE [LARGE SCALE GENOMIC DNA]</scope>
</reference>
<protein>
    <submittedName>
        <fullName evidence="1">Uncharacterized protein</fullName>
    </submittedName>
</protein>
<name>A0AAV4SWN9_CAEEX</name>